<accession>A0ABY2D272</accession>
<gene>
    <name evidence="6" type="ORF">E0702_18340</name>
</gene>
<protein>
    <recommendedName>
        <fullName evidence="5">Peripheral subunit-binding (PSBD) domain-containing protein</fullName>
    </recommendedName>
</protein>
<feature type="non-terminal residue" evidence="6">
    <location>
        <position position="1"/>
    </location>
</feature>
<feature type="non-terminal residue" evidence="6">
    <location>
        <position position="77"/>
    </location>
</feature>
<dbReference type="Proteomes" id="UP000294823">
    <property type="component" value="Unassembled WGS sequence"/>
</dbReference>
<dbReference type="InterPro" id="IPR004167">
    <property type="entry name" value="PSBD"/>
</dbReference>
<dbReference type="SUPFAM" id="SSF47005">
    <property type="entry name" value="Peripheral subunit-binding domain of 2-oxo acid dehydrogenase complex"/>
    <property type="match status" value="1"/>
</dbReference>
<name>A0ABY2D272_9GAMM</name>
<organism evidence="6 7">
    <name type="scientific">Halomonas marinisediminis</name>
    <dbReference type="NCBI Taxonomy" id="2546095"/>
    <lineage>
        <taxon>Bacteria</taxon>
        <taxon>Pseudomonadati</taxon>
        <taxon>Pseudomonadota</taxon>
        <taxon>Gammaproteobacteria</taxon>
        <taxon>Oceanospirillales</taxon>
        <taxon>Halomonadaceae</taxon>
        <taxon>Halomonas</taxon>
    </lineage>
</organism>
<dbReference type="Gene3D" id="4.10.320.10">
    <property type="entry name" value="E3-binding domain"/>
    <property type="match status" value="1"/>
</dbReference>
<evidence type="ECO:0000259" key="5">
    <source>
        <dbReference type="PROSITE" id="PS51826"/>
    </source>
</evidence>
<dbReference type="InterPro" id="IPR050743">
    <property type="entry name" value="2-oxoacid_DH_E2_comp"/>
</dbReference>
<comment type="similarity">
    <text evidence="2">Belongs to the 2-oxoacid dehydrogenase family.</text>
</comment>
<dbReference type="EMBL" id="SLTR01000724">
    <property type="protein sequence ID" value="TDA74208.1"/>
    <property type="molecule type" value="Genomic_DNA"/>
</dbReference>
<dbReference type="PANTHER" id="PTHR43178">
    <property type="entry name" value="DIHYDROLIPOAMIDE ACETYLTRANSFERASE COMPONENT OF PYRUVATE DEHYDROGENASE COMPLEX"/>
    <property type="match status" value="1"/>
</dbReference>
<evidence type="ECO:0000256" key="3">
    <source>
        <dbReference type="ARBA" id="ARBA00022679"/>
    </source>
</evidence>
<dbReference type="Pfam" id="PF02817">
    <property type="entry name" value="E3_binding"/>
    <property type="match status" value="1"/>
</dbReference>
<feature type="domain" description="Peripheral subunit-binding (PSBD)" evidence="5">
    <location>
        <begin position="15"/>
        <end position="52"/>
    </location>
</feature>
<keyword evidence="4" id="KW-0012">Acyltransferase</keyword>
<keyword evidence="7" id="KW-1185">Reference proteome</keyword>
<evidence type="ECO:0000313" key="7">
    <source>
        <dbReference type="Proteomes" id="UP000294823"/>
    </source>
</evidence>
<comment type="caution">
    <text evidence="6">The sequence shown here is derived from an EMBL/GenBank/DDBJ whole genome shotgun (WGS) entry which is preliminary data.</text>
</comment>
<dbReference type="PROSITE" id="PS51826">
    <property type="entry name" value="PSBD"/>
    <property type="match status" value="1"/>
</dbReference>
<dbReference type="InterPro" id="IPR036625">
    <property type="entry name" value="E3-bd_dom_sf"/>
</dbReference>
<evidence type="ECO:0000256" key="4">
    <source>
        <dbReference type="ARBA" id="ARBA00023315"/>
    </source>
</evidence>
<dbReference type="PANTHER" id="PTHR43178:SF5">
    <property type="entry name" value="LIPOAMIDE ACYLTRANSFERASE COMPONENT OF BRANCHED-CHAIN ALPHA-KETO ACID DEHYDROGENASE COMPLEX, MITOCHONDRIAL"/>
    <property type="match status" value="1"/>
</dbReference>
<sequence>TAAHPPVPPDAARLRATPVARRIARENHIALSQVTGTGRRGRIEAGDVRAMLKEGASTPAVIQAAPGATASVYCVHG</sequence>
<proteinExistence type="inferred from homology"/>
<evidence type="ECO:0000256" key="2">
    <source>
        <dbReference type="ARBA" id="ARBA00007317"/>
    </source>
</evidence>
<evidence type="ECO:0000313" key="6">
    <source>
        <dbReference type="EMBL" id="TDA74208.1"/>
    </source>
</evidence>
<keyword evidence="3" id="KW-0808">Transferase</keyword>
<comment type="cofactor">
    <cofactor evidence="1">
        <name>(R)-lipoate</name>
        <dbReference type="ChEBI" id="CHEBI:83088"/>
    </cofactor>
</comment>
<evidence type="ECO:0000256" key="1">
    <source>
        <dbReference type="ARBA" id="ARBA00001938"/>
    </source>
</evidence>
<reference evidence="6 7" key="1">
    <citation type="submission" date="2019-03" db="EMBL/GenBank/DDBJ databases">
        <title>Halomonas marinisediminis sp. nov., a moderately halophilic bacterium isolated from the Bohai Gulf.</title>
        <authorList>
            <person name="Ji X."/>
        </authorList>
    </citation>
    <scope>NUCLEOTIDE SEQUENCE [LARGE SCALE GENOMIC DNA]</scope>
    <source>
        <strain evidence="6 7">204</strain>
    </source>
</reference>